<dbReference type="InterPro" id="IPR037045">
    <property type="entry name" value="S8pro/Inhibitor_I9_sf"/>
</dbReference>
<dbReference type="Gene3D" id="3.50.30.30">
    <property type="match status" value="1"/>
</dbReference>
<feature type="domain" description="Peptidase S8/S53" evidence="9">
    <location>
        <begin position="136"/>
        <end position="575"/>
    </location>
</feature>
<evidence type="ECO:0000313" key="12">
    <source>
        <dbReference type="Proteomes" id="UP000467841"/>
    </source>
</evidence>
<dbReference type="Gene3D" id="3.30.70.80">
    <property type="entry name" value="Peptidase S8 propeptide/proteinase inhibitor I9"/>
    <property type="match status" value="1"/>
</dbReference>
<dbReference type="CDD" id="cd04852">
    <property type="entry name" value="Peptidases_S8_3"/>
    <property type="match status" value="1"/>
</dbReference>
<dbReference type="EMBL" id="CACVBM020001140">
    <property type="protein sequence ID" value="CAA7034014.1"/>
    <property type="molecule type" value="Genomic_DNA"/>
</dbReference>
<feature type="active site" description="Charge relay system" evidence="6 7">
    <location>
        <position position="144"/>
    </location>
</feature>
<dbReference type="Pfam" id="PF05922">
    <property type="entry name" value="Inhibitor_I9"/>
    <property type="match status" value="1"/>
</dbReference>
<comment type="caution">
    <text evidence="11">The sequence shown here is derived from an EMBL/GenBank/DDBJ whole genome shotgun (WGS) entry which is preliminary data.</text>
</comment>
<evidence type="ECO:0000256" key="4">
    <source>
        <dbReference type="ARBA" id="ARBA00022801"/>
    </source>
</evidence>
<evidence type="ECO:0000313" key="11">
    <source>
        <dbReference type="EMBL" id="CAA7034014.1"/>
    </source>
</evidence>
<dbReference type="OrthoDB" id="206201at2759"/>
<dbReference type="PROSITE" id="PS51892">
    <property type="entry name" value="SUBTILASE"/>
    <property type="match status" value="1"/>
</dbReference>
<keyword evidence="3 8" id="KW-0732">Signal</keyword>
<dbReference type="InterPro" id="IPR015500">
    <property type="entry name" value="Peptidase_S8_subtilisin-rel"/>
</dbReference>
<feature type="chain" id="PRO_5025342175" description="Peptidase S8/S53 domain-containing protein" evidence="8">
    <location>
        <begin position="21"/>
        <end position="577"/>
    </location>
</feature>
<evidence type="ECO:0000256" key="3">
    <source>
        <dbReference type="ARBA" id="ARBA00022729"/>
    </source>
</evidence>
<gene>
    <name evidence="11" type="ORF">MERR_LOCUS21249</name>
</gene>
<dbReference type="InterPro" id="IPR022398">
    <property type="entry name" value="Peptidase_S8_His-AS"/>
</dbReference>
<proteinExistence type="inferred from homology"/>
<evidence type="ECO:0000256" key="7">
    <source>
        <dbReference type="PROSITE-ProRule" id="PRU01240"/>
    </source>
</evidence>
<dbReference type="AlphaFoldDB" id="A0A6D2J2F8"/>
<dbReference type="InterPro" id="IPR045051">
    <property type="entry name" value="SBT"/>
</dbReference>
<dbReference type="InterPro" id="IPR000209">
    <property type="entry name" value="Peptidase_S8/S53_dom"/>
</dbReference>
<dbReference type="GO" id="GO:0006508">
    <property type="term" value="P:proteolysis"/>
    <property type="evidence" value="ECO:0007669"/>
    <property type="project" value="UniProtKB-KW"/>
</dbReference>
<reference evidence="11" key="1">
    <citation type="submission" date="2020-01" db="EMBL/GenBank/DDBJ databases">
        <authorList>
            <person name="Mishra B."/>
        </authorList>
    </citation>
    <scope>NUCLEOTIDE SEQUENCE [LARGE SCALE GENOMIC DNA]</scope>
</reference>
<organism evidence="11 12">
    <name type="scientific">Microthlaspi erraticum</name>
    <dbReference type="NCBI Taxonomy" id="1685480"/>
    <lineage>
        <taxon>Eukaryota</taxon>
        <taxon>Viridiplantae</taxon>
        <taxon>Streptophyta</taxon>
        <taxon>Embryophyta</taxon>
        <taxon>Tracheophyta</taxon>
        <taxon>Spermatophyta</taxon>
        <taxon>Magnoliopsida</taxon>
        <taxon>eudicotyledons</taxon>
        <taxon>Gunneridae</taxon>
        <taxon>Pentapetalae</taxon>
        <taxon>rosids</taxon>
        <taxon>malvids</taxon>
        <taxon>Brassicales</taxon>
        <taxon>Brassicaceae</taxon>
        <taxon>Coluteocarpeae</taxon>
        <taxon>Microthlaspi</taxon>
    </lineage>
</organism>
<dbReference type="GO" id="GO:0004252">
    <property type="term" value="F:serine-type endopeptidase activity"/>
    <property type="evidence" value="ECO:0007669"/>
    <property type="project" value="UniProtKB-UniRule"/>
</dbReference>
<dbReference type="PROSITE" id="PS00138">
    <property type="entry name" value="SUBTILASE_SER"/>
    <property type="match status" value="1"/>
</dbReference>
<protein>
    <recommendedName>
        <fullName evidence="13">Peptidase S8/S53 domain-containing protein</fullName>
    </recommendedName>
</protein>
<dbReference type="InterPro" id="IPR023828">
    <property type="entry name" value="Peptidase_S8_Ser-AS"/>
</dbReference>
<keyword evidence="4 7" id="KW-0378">Hydrolase</keyword>
<evidence type="ECO:0000256" key="2">
    <source>
        <dbReference type="ARBA" id="ARBA00022670"/>
    </source>
</evidence>
<evidence type="ECO:0000259" key="10">
    <source>
        <dbReference type="Pfam" id="PF05922"/>
    </source>
</evidence>
<feature type="active site" description="Charge relay system" evidence="6 7">
    <location>
        <position position="210"/>
    </location>
</feature>
<evidence type="ECO:0000259" key="9">
    <source>
        <dbReference type="Pfam" id="PF00082"/>
    </source>
</evidence>
<dbReference type="InterPro" id="IPR034197">
    <property type="entry name" value="Peptidases_S8_3"/>
</dbReference>
<dbReference type="InterPro" id="IPR010259">
    <property type="entry name" value="S8pro/Inhibitor_I9"/>
</dbReference>
<comment type="similarity">
    <text evidence="1 7">Belongs to the peptidase S8 family.</text>
</comment>
<dbReference type="InterPro" id="IPR036852">
    <property type="entry name" value="Peptidase_S8/S53_dom_sf"/>
</dbReference>
<keyword evidence="12" id="KW-1185">Reference proteome</keyword>
<evidence type="ECO:0000256" key="5">
    <source>
        <dbReference type="ARBA" id="ARBA00022825"/>
    </source>
</evidence>
<sequence length="577" mass="61822">MVRNLRLWMLVLCFCLANSAFKAVTEDENDERKPYIVYMGDAGENYHVEAAEDHHNILLTVVGDESKARELKMYSYGKNINGFVARLFPHEAEKLSRDEGVISVFKNTQIQLHTTRSWDFLGFVESKYKRNVAVESDIIVGVLDTGIDIESPSFDDKGFGPPPAKWKGKCVTGKNLTRCNNKVIGAKYFHLDQQNFVDDHGDTAADYEGHGTHISSTIAGVSVSDASLFGIANGTARGGVPSARIATYKVCWELDGCSAMDMLAAFDDAISDGVDMISVSIGGSSLPFFSDPIAIGAFHAMKRGILTTCSAGNTGPELFTVSNLAPWVMTVAANSIDRKFQTVFKLGDGQTASGISLNGFSPTKKIYPLTSGLLASNVTAGGYGEPSVCEAGTMGEDKVMGKVVYCEAAPEEGGGSGGEDHIVRSLKGAGVIIQLQEPTDMAFVTVIPGSYVFFEDGTKISEYINSTKNPQAVIFKTQTSKMLAPSVATFSGRGPQRISPSILKPDISAPGLNILAALSRLESLTDYPDDKRQTLFSIRSGTSMACPHAAAAAAYVKSFHPDWSPAAIKSALMTTGK</sequence>
<dbReference type="CDD" id="cd02120">
    <property type="entry name" value="PA_subtilisin_like"/>
    <property type="match status" value="1"/>
</dbReference>
<evidence type="ECO:0000256" key="1">
    <source>
        <dbReference type="ARBA" id="ARBA00011073"/>
    </source>
</evidence>
<feature type="domain" description="Inhibitor I9" evidence="10">
    <location>
        <begin position="35"/>
        <end position="113"/>
    </location>
</feature>
<feature type="active site" description="Charge relay system" evidence="6 7">
    <location>
        <position position="543"/>
    </location>
</feature>
<evidence type="ECO:0000256" key="6">
    <source>
        <dbReference type="PIRSR" id="PIRSR615500-1"/>
    </source>
</evidence>
<keyword evidence="5 7" id="KW-0720">Serine protease</keyword>
<evidence type="ECO:0000256" key="8">
    <source>
        <dbReference type="SAM" id="SignalP"/>
    </source>
</evidence>
<dbReference type="Pfam" id="PF00082">
    <property type="entry name" value="Peptidase_S8"/>
    <property type="match status" value="1"/>
</dbReference>
<dbReference type="Proteomes" id="UP000467841">
    <property type="component" value="Unassembled WGS sequence"/>
</dbReference>
<dbReference type="PANTHER" id="PTHR10795">
    <property type="entry name" value="PROPROTEIN CONVERTASE SUBTILISIN/KEXIN"/>
    <property type="match status" value="1"/>
</dbReference>
<dbReference type="SUPFAM" id="SSF52743">
    <property type="entry name" value="Subtilisin-like"/>
    <property type="match status" value="1"/>
</dbReference>
<evidence type="ECO:0008006" key="13">
    <source>
        <dbReference type="Google" id="ProtNLM"/>
    </source>
</evidence>
<dbReference type="Gene3D" id="3.40.50.200">
    <property type="entry name" value="Peptidase S8/S53 domain"/>
    <property type="match status" value="1"/>
</dbReference>
<dbReference type="PROSITE" id="PS00137">
    <property type="entry name" value="SUBTILASE_HIS"/>
    <property type="match status" value="1"/>
</dbReference>
<keyword evidence="2 7" id="KW-0645">Protease</keyword>
<dbReference type="PRINTS" id="PR00723">
    <property type="entry name" value="SUBTILISIN"/>
</dbReference>
<accession>A0A6D2J2F8</accession>
<name>A0A6D2J2F8_9BRAS</name>
<feature type="signal peptide" evidence="8">
    <location>
        <begin position="1"/>
        <end position="20"/>
    </location>
</feature>